<keyword evidence="1" id="KW-0732">Signal</keyword>
<dbReference type="OrthoDB" id="9182331at2"/>
<dbReference type="eggNOG" id="ENOG50337NF">
    <property type="taxonomic scope" value="Bacteria"/>
</dbReference>
<feature type="chain" id="PRO_5004171444" evidence="1">
    <location>
        <begin position="19"/>
        <end position="110"/>
    </location>
</feature>
<dbReference type="AlphaFoldDB" id="Q0EWC4"/>
<accession>Q0EWC4</accession>
<dbReference type="EMBL" id="AATS01000021">
    <property type="protein sequence ID" value="EAU53547.1"/>
    <property type="molecule type" value="Genomic_DNA"/>
</dbReference>
<gene>
    <name evidence="2" type="ORF">SPV1_02878</name>
</gene>
<evidence type="ECO:0000256" key="1">
    <source>
        <dbReference type="SAM" id="SignalP"/>
    </source>
</evidence>
<dbReference type="Proteomes" id="UP000005297">
    <property type="component" value="Unassembled WGS sequence"/>
</dbReference>
<dbReference type="InParanoid" id="Q0EWC4"/>
<keyword evidence="3" id="KW-1185">Reference proteome</keyword>
<reference evidence="2 3" key="1">
    <citation type="submission" date="2006-09" db="EMBL/GenBank/DDBJ databases">
        <authorList>
            <person name="Emerson D."/>
            <person name="Ferriera S."/>
            <person name="Johnson J."/>
            <person name="Kravitz S."/>
            <person name="Halpern A."/>
            <person name="Remington K."/>
            <person name="Beeson K."/>
            <person name="Tran B."/>
            <person name="Rogers Y.-H."/>
            <person name="Friedman R."/>
            <person name="Venter J.C."/>
        </authorList>
    </citation>
    <scope>NUCLEOTIDE SEQUENCE [LARGE SCALE GENOMIC DNA]</scope>
    <source>
        <strain evidence="2 3">PV-1</strain>
    </source>
</reference>
<proteinExistence type="predicted"/>
<comment type="caution">
    <text evidence="2">The sequence shown here is derived from an EMBL/GenBank/DDBJ whole genome shotgun (WGS) entry which is preliminary data.</text>
</comment>
<name>Q0EWC4_9PROT</name>
<organism evidence="2 3">
    <name type="scientific">Mariprofundus ferrooxydans PV-1</name>
    <dbReference type="NCBI Taxonomy" id="314345"/>
    <lineage>
        <taxon>Bacteria</taxon>
        <taxon>Pseudomonadati</taxon>
        <taxon>Pseudomonadota</taxon>
        <taxon>Candidatius Mariprofundia</taxon>
        <taxon>Mariprofundales</taxon>
        <taxon>Mariprofundaceae</taxon>
        <taxon>Mariprofundus</taxon>
    </lineage>
</organism>
<dbReference type="HOGENOM" id="CLU_2167941_0_0_0"/>
<sequence>MKKAIIIAALFWSLPAFAGSFENVRDKAMHGDYQAQRNLAYGYSSHPYAGQEKSPLLACAWRKLILRSGSEKVDQTDTNNFQVYCGQLTEDQQRIAEAQAQRLFAEIYKR</sequence>
<dbReference type="STRING" id="314344.AL013_10455"/>
<protein>
    <submittedName>
        <fullName evidence="2">Uncharacterized protein</fullName>
    </submittedName>
</protein>
<evidence type="ECO:0000313" key="3">
    <source>
        <dbReference type="Proteomes" id="UP000005297"/>
    </source>
</evidence>
<feature type="signal peptide" evidence="1">
    <location>
        <begin position="1"/>
        <end position="18"/>
    </location>
</feature>
<dbReference type="RefSeq" id="WP_009850873.1">
    <property type="nucleotide sequence ID" value="NZ_DS022295.1"/>
</dbReference>
<evidence type="ECO:0000313" key="2">
    <source>
        <dbReference type="EMBL" id="EAU53547.1"/>
    </source>
</evidence>